<comment type="similarity">
    <text evidence="1">Belongs to the thioredoxin family. DsbA subfamily.</text>
</comment>
<evidence type="ECO:0000256" key="3">
    <source>
        <dbReference type="ARBA" id="ARBA00023002"/>
    </source>
</evidence>
<comment type="caution">
    <text evidence="9">The sequence shown here is derived from an EMBL/GenBank/DDBJ whole genome shotgun (WGS) entry which is preliminary data.</text>
</comment>
<keyword evidence="5" id="KW-0676">Redox-active center</keyword>
<evidence type="ECO:0000313" key="9">
    <source>
        <dbReference type="EMBL" id="OGY52347.1"/>
    </source>
</evidence>
<sequence>MNFFEKMDSKASFSLGLLGGLGVMFAVGFFILLGIMMKGEGSNIFAPTNTNQAVAAPTAPTPTPAEPTPTGQPPAVSASDHAIGPENAKVTLIEFSDIQCPYCSRFHPTVKQLLTEYPNDIRWVYKHFPLSSIHPMAQSAAEASECLAEQKGDDGFFAYLDALFAQQDSLGRDLYVTEATKLGANEAQFTDCIDSGKYKSRVSADYQQGLQAGITGTPGSFINTQVVRGALPYEQVKVMVDAELAQ</sequence>
<dbReference type="InterPro" id="IPR036249">
    <property type="entry name" value="Thioredoxin-like_sf"/>
</dbReference>
<keyword evidence="7" id="KW-1133">Transmembrane helix</keyword>
<keyword evidence="2" id="KW-0732">Signal</keyword>
<protein>
    <recommendedName>
        <fullName evidence="8">Thioredoxin domain-containing protein</fullName>
    </recommendedName>
</protein>
<feature type="transmembrane region" description="Helical" evidence="7">
    <location>
        <begin position="12"/>
        <end position="35"/>
    </location>
</feature>
<organism evidence="9 10">
    <name type="scientific">Candidatus Buchananbacteria bacterium RIFCSPHIGHO2_02_FULL_56_16</name>
    <dbReference type="NCBI Taxonomy" id="1797542"/>
    <lineage>
        <taxon>Bacteria</taxon>
        <taxon>Candidatus Buchananiibacteriota</taxon>
    </lineage>
</organism>
<dbReference type="InterPro" id="IPR012336">
    <property type="entry name" value="Thioredoxin-like_fold"/>
</dbReference>
<dbReference type="PANTHER" id="PTHR13887">
    <property type="entry name" value="GLUTATHIONE S-TRANSFERASE KAPPA"/>
    <property type="match status" value="1"/>
</dbReference>
<dbReference type="STRING" id="1797542.A3J59_03495"/>
<dbReference type="Proteomes" id="UP000177310">
    <property type="component" value="Unassembled WGS sequence"/>
</dbReference>
<evidence type="ECO:0000256" key="6">
    <source>
        <dbReference type="SAM" id="MobiDB-lite"/>
    </source>
</evidence>
<dbReference type="SUPFAM" id="SSF52833">
    <property type="entry name" value="Thioredoxin-like"/>
    <property type="match status" value="1"/>
</dbReference>
<dbReference type="InterPro" id="IPR013766">
    <property type="entry name" value="Thioredoxin_domain"/>
</dbReference>
<dbReference type="PROSITE" id="PS51352">
    <property type="entry name" value="THIOREDOXIN_2"/>
    <property type="match status" value="1"/>
</dbReference>
<proteinExistence type="inferred from homology"/>
<gene>
    <name evidence="9" type="ORF">A3J59_03495</name>
</gene>
<evidence type="ECO:0000259" key="8">
    <source>
        <dbReference type="PROSITE" id="PS51352"/>
    </source>
</evidence>
<feature type="domain" description="Thioredoxin" evidence="8">
    <location>
        <begin position="55"/>
        <end position="245"/>
    </location>
</feature>
<evidence type="ECO:0000256" key="7">
    <source>
        <dbReference type="SAM" id="Phobius"/>
    </source>
</evidence>
<dbReference type="EMBL" id="MHIL01000005">
    <property type="protein sequence ID" value="OGY52347.1"/>
    <property type="molecule type" value="Genomic_DNA"/>
</dbReference>
<dbReference type="PANTHER" id="PTHR13887:SF14">
    <property type="entry name" value="DISULFIDE BOND FORMATION PROTEIN D"/>
    <property type="match status" value="1"/>
</dbReference>
<keyword evidence="4" id="KW-1015">Disulfide bond</keyword>
<name>A0A1G1YLL6_9BACT</name>
<evidence type="ECO:0000256" key="5">
    <source>
        <dbReference type="ARBA" id="ARBA00023284"/>
    </source>
</evidence>
<dbReference type="Gene3D" id="3.40.30.10">
    <property type="entry name" value="Glutaredoxin"/>
    <property type="match status" value="1"/>
</dbReference>
<keyword evidence="7" id="KW-0472">Membrane</keyword>
<evidence type="ECO:0000256" key="2">
    <source>
        <dbReference type="ARBA" id="ARBA00022729"/>
    </source>
</evidence>
<reference evidence="9 10" key="1">
    <citation type="journal article" date="2016" name="Nat. Commun.">
        <title>Thousands of microbial genomes shed light on interconnected biogeochemical processes in an aquifer system.</title>
        <authorList>
            <person name="Anantharaman K."/>
            <person name="Brown C.T."/>
            <person name="Hug L.A."/>
            <person name="Sharon I."/>
            <person name="Castelle C.J."/>
            <person name="Probst A.J."/>
            <person name="Thomas B.C."/>
            <person name="Singh A."/>
            <person name="Wilkins M.J."/>
            <person name="Karaoz U."/>
            <person name="Brodie E.L."/>
            <person name="Williams K.H."/>
            <person name="Hubbard S.S."/>
            <person name="Banfield J.F."/>
        </authorList>
    </citation>
    <scope>NUCLEOTIDE SEQUENCE [LARGE SCALE GENOMIC DNA]</scope>
</reference>
<evidence type="ECO:0000313" key="10">
    <source>
        <dbReference type="Proteomes" id="UP000177310"/>
    </source>
</evidence>
<dbReference type="GO" id="GO:0016491">
    <property type="term" value="F:oxidoreductase activity"/>
    <property type="evidence" value="ECO:0007669"/>
    <property type="project" value="UniProtKB-KW"/>
</dbReference>
<evidence type="ECO:0000256" key="4">
    <source>
        <dbReference type="ARBA" id="ARBA00023157"/>
    </source>
</evidence>
<dbReference type="AlphaFoldDB" id="A0A1G1YLL6"/>
<accession>A0A1G1YLL6</accession>
<feature type="compositionally biased region" description="Pro residues" evidence="6">
    <location>
        <begin position="59"/>
        <end position="72"/>
    </location>
</feature>
<dbReference type="Pfam" id="PF13462">
    <property type="entry name" value="Thioredoxin_4"/>
    <property type="match status" value="1"/>
</dbReference>
<evidence type="ECO:0000256" key="1">
    <source>
        <dbReference type="ARBA" id="ARBA00005791"/>
    </source>
</evidence>
<keyword evidence="3" id="KW-0560">Oxidoreductase</keyword>
<feature type="region of interest" description="Disordered" evidence="6">
    <location>
        <begin position="55"/>
        <end position="78"/>
    </location>
</feature>
<keyword evidence="7" id="KW-0812">Transmembrane</keyword>